<dbReference type="AlphaFoldDB" id="A0A5R8M5T4"/>
<accession>A0A5R8M5T4</accession>
<dbReference type="EMBL" id="VBUK01000004">
    <property type="protein sequence ID" value="TLF44893.1"/>
    <property type="molecule type" value="Genomic_DNA"/>
</dbReference>
<reference evidence="3 4" key="1">
    <citation type="journal article" date="2017" name="Int. J. Syst. Evol. Microbiol.">
        <title>Maripseudobacter aurantiacus gen. nov., sp. nov., a novel member of the family Flavobacteriaceae isolated from a sedimentation basin.</title>
        <authorList>
            <person name="Chen C."/>
            <person name="Su Y."/>
            <person name="Tao T."/>
            <person name="Fu G."/>
            <person name="Zhang C."/>
            <person name="Sun C."/>
            <person name="Zhang X."/>
            <person name="Wu M."/>
        </authorList>
    </citation>
    <scope>NUCLEOTIDE SEQUENCE [LARGE SCALE GENOMIC DNA]</scope>
    <source>
        <strain evidence="4">CDA4</strain>
    </source>
</reference>
<evidence type="ECO:0000313" key="3">
    <source>
        <dbReference type="EMBL" id="TLF44893.1"/>
    </source>
</evidence>
<dbReference type="RefSeq" id="WP_138258102.1">
    <property type="nucleotide sequence ID" value="NZ_VBUK01000004.1"/>
</dbReference>
<keyword evidence="4" id="KW-1185">Reference proteome</keyword>
<dbReference type="GO" id="GO:0016740">
    <property type="term" value="F:transferase activity"/>
    <property type="evidence" value="ECO:0007669"/>
    <property type="project" value="UniProtKB-KW"/>
</dbReference>
<feature type="transmembrane region" description="Helical" evidence="1">
    <location>
        <begin position="12"/>
        <end position="34"/>
    </location>
</feature>
<organism evidence="3 4">
    <name type="scientific">Maribacter aurantiacus</name>
    <dbReference type="NCBI Taxonomy" id="1882343"/>
    <lineage>
        <taxon>Bacteria</taxon>
        <taxon>Pseudomonadati</taxon>
        <taxon>Bacteroidota</taxon>
        <taxon>Flavobacteriia</taxon>
        <taxon>Flavobacteriales</taxon>
        <taxon>Flavobacteriaceae</taxon>
        <taxon>Maribacter</taxon>
    </lineage>
</organism>
<keyword evidence="1" id="KW-1133">Transmembrane helix</keyword>
<name>A0A5R8M5T4_9FLAO</name>
<evidence type="ECO:0000259" key="2">
    <source>
        <dbReference type="Pfam" id="PF20584"/>
    </source>
</evidence>
<feature type="transmembrane region" description="Helical" evidence="1">
    <location>
        <begin position="56"/>
        <end position="88"/>
    </location>
</feature>
<evidence type="ECO:0000313" key="4">
    <source>
        <dbReference type="Proteomes" id="UP000308382"/>
    </source>
</evidence>
<dbReference type="Proteomes" id="UP000308382">
    <property type="component" value="Unassembled WGS sequence"/>
</dbReference>
<keyword evidence="1" id="KW-0472">Membrane</keyword>
<protein>
    <submittedName>
        <fullName evidence="3">Diacylglyceryl transferase</fullName>
    </submittedName>
</protein>
<comment type="caution">
    <text evidence="3">The sequence shown here is derived from an EMBL/GenBank/DDBJ whole genome shotgun (WGS) entry which is preliminary data.</text>
</comment>
<dbReference type="InterPro" id="IPR046714">
    <property type="entry name" value="DUF6787"/>
</dbReference>
<keyword evidence="1" id="KW-0812">Transmembrane</keyword>
<sequence length="106" mass="12670">MQKLKKHWGIHSTFQLIIIFIVFAITGSSSVYVAKPFLDVIGLEQDNFPDTWWSPIVYWTLRILLIFPFYQVLLVAYGWLFGQFKFFWTFEKKMLKRMGFGFLFKG</sequence>
<keyword evidence="3" id="KW-0808">Transferase</keyword>
<evidence type="ECO:0000256" key="1">
    <source>
        <dbReference type="SAM" id="Phobius"/>
    </source>
</evidence>
<dbReference type="OrthoDB" id="1151370at2"/>
<dbReference type="Pfam" id="PF20584">
    <property type="entry name" value="DUF6787"/>
    <property type="match status" value="1"/>
</dbReference>
<proteinExistence type="predicted"/>
<gene>
    <name evidence="3" type="ORF">FEK29_09025</name>
</gene>
<feature type="domain" description="DUF6787" evidence="2">
    <location>
        <begin position="18"/>
        <end position="102"/>
    </location>
</feature>